<dbReference type="GO" id="GO:1990837">
    <property type="term" value="F:sequence-specific double-stranded DNA binding"/>
    <property type="evidence" value="ECO:0007669"/>
    <property type="project" value="UniProtKB-ARBA"/>
</dbReference>
<evidence type="ECO:0000259" key="11">
    <source>
        <dbReference type="PROSITE" id="PS51915"/>
    </source>
</evidence>
<evidence type="ECO:0000256" key="5">
    <source>
        <dbReference type="ARBA" id="ARBA00023125"/>
    </source>
</evidence>
<dbReference type="SMART" id="SM00980">
    <property type="entry name" value="THAP"/>
    <property type="match status" value="1"/>
</dbReference>
<proteinExistence type="predicted"/>
<dbReference type="InterPro" id="IPR012934">
    <property type="entry name" value="Znf_AD"/>
</dbReference>
<keyword evidence="3 6" id="KW-0863">Zinc-finger</keyword>
<evidence type="ECO:0000256" key="3">
    <source>
        <dbReference type="ARBA" id="ARBA00022771"/>
    </source>
</evidence>
<evidence type="ECO:0000259" key="10">
    <source>
        <dbReference type="PROSITE" id="PS50950"/>
    </source>
</evidence>
<evidence type="ECO:0000256" key="6">
    <source>
        <dbReference type="PROSITE-ProRule" id="PRU00042"/>
    </source>
</evidence>
<feature type="binding site" evidence="8">
    <location>
        <position position="143"/>
    </location>
    <ligand>
        <name>Zn(2+)</name>
        <dbReference type="ChEBI" id="CHEBI:29105"/>
    </ligand>
</feature>
<evidence type="ECO:0000256" key="2">
    <source>
        <dbReference type="ARBA" id="ARBA00022737"/>
    </source>
</evidence>
<dbReference type="Gene3D" id="6.20.210.20">
    <property type="entry name" value="THAP domain"/>
    <property type="match status" value="1"/>
</dbReference>
<reference evidence="13 14" key="1">
    <citation type="submission" date="2025-04" db="UniProtKB">
        <authorList>
            <consortium name="RefSeq"/>
        </authorList>
    </citation>
    <scope>IDENTIFICATION</scope>
    <source>
        <tissue evidence="13 14">Whole larval tissue</tissue>
    </source>
</reference>
<dbReference type="RefSeq" id="XP_050549814.1">
    <property type="nucleotide sequence ID" value="XM_050693857.1"/>
</dbReference>
<evidence type="ECO:0000256" key="8">
    <source>
        <dbReference type="PROSITE-ProRule" id="PRU01263"/>
    </source>
</evidence>
<dbReference type="InterPro" id="IPR006612">
    <property type="entry name" value="THAP_Znf"/>
</dbReference>
<dbReference type="GeneID" id="118271934"/>
<dbReference type="Pfam" id="PF05485">
    <property type="entry name" value="THAP"/>
    <property type="match status" value="1"/>
</dbReference>
<dbReference type="PANTHER" id="PTHR24408">
    <property type="entry name" value="ZINC FINGER PROTEIN"/>
    <property type="match status" value="1"/>
</dbReference>
<gene>
    <name evidence="13 14" type="primary">LOC118271934</name>
</gene>
<dbReference type="PROSITE" id="PS50950">
    <property type="entry name" value="ZF_THAP"/>
    <property type="match status" value="1"/>
</dbReference>
<feature type="domain" description="C2H2-type" evidence="9">
    <location>
        <begin position="692"/>
        <end position="715"/>
    </location>
</feature>
<dbReference type="SMART" id="SM00355">
    <property type="entry name" value="ZnF_C2H2"/>
    <property type="match status" value="12"/>
</dbReference>
<feature type="binding site" evidence="8">
    <location>
        <position position="103"/>
    </location>
    <ligand>
        <name>Zn(2+)</name>
        <dbReference type="ChEBI" id="CHEBI:29105"/>
    </ligand>
</feature>
<protein>
    <submittedName>
        <fullName evidence="13">Zinc finger protein 471 isoform X1</fullName>
    </submittedName>
    <submittedName>
        <fullName evidence="14">Zinc finger protein 471 isoform X2</fullName>
    </submittedName>
</protein>
<dbReference type="InterPro" id="IPR013087">
    <property type="entry name" value="Znf_C2H2_type"/>
</dbReference>
<evidence type="ECO:0000256" key="7">
    <source>
        <dbReference type="PROSITE-ProRule" id="PRU00309"/>
    </source>
</evidence>
<dbReference type="SMART" id="SM00692">
    <property type="entry name" value="DM3"/>
    <property type="match status" value="1"/>
</dbReference>
<accession>A0A9R0ET81</accession>
<dbReference type="AlphaFoldDB" id="A0A9R0ET81"/>
<dbReference type="SMART" id="SM00868">
    <property type="entry name" value="zf-AD"/>
    <property type="match status" value="1"/>
</dbReference>
<evidence type="ECO:0000259" key="9">
    <source>
        <dbReference type="PROSITE" id="PS50157"/>
    </source>
</evidence>
<feature type="domain" description="ZAD" evidence="11">
    <location>
        <begin position="98"/>
        <end position="170"/>
    </location>
</feature>
<feature type="binding site" evidence="8">
    <location>
        <position position="100"/>
    </location>
    <ligand>
        <name>Zn(2+)</name>
        <dbReference type="ChEBI" id="CHEBI:29105"/>
    </ligand>
</feature>
<dbReference type="Proteomes" id="UP000829999">
    <property type="component" value="Chromosome 5"/>
</dbReference>
<dbReference type="PANTHER" id="PTHR24408:SF58">
    <property type="entry name" value="TRANSCRIPTION FACTOR (TFIIIA), PUTATIVE (AFU_ORTHOLOGUE AFUA_1G05150)-RELATED"/>
    <property type="match status" value="1"/>
</dbReference>
<name>A0A9R0ET81_SPOFR</name>
<feature type="domain" description="C2H2-type" evidence="9">
    <location>
        <begin position="609"/>
        <end position="636"/>
    </location>
</feature>
<keyword evidence="1 8" id="KW-0479">Metal-binding</keyword>
<dbReference type="PROSITE" id="PS50157">
    <property type="entry name" value="ZINC_FINGER_C2H2_2"/>
    <property type="match status" value="7"/>
</dbReference>
<dbReference type="InterPro" id="IPR036236">
    <property type="entry name" value="Znf_C2H2_sf"/>
</dbReference>
<dbReference type="PROSITE" id="PS51915">
    <property type="entry name" value="ZAD"/>
    <property type="match status" value="1"/>
</dbReference>
<evidence type="ECO:0000313" key="14">
    <source>
        <dbReference type="RefSeq" id="XP_050549815.1"/>
    </source>
</evidence>
<keyword evidence="5 7" id="KW-0238">DNA-binding</keyword>
<organism evidence="12 13">
    <name type="scientific">Spodoptera frugiperda</name>
    <name type="common">Fall armyworm</name>
    <dbReference type="NCBI Taxonomy" id="7108"/>
    <lineage>
        <taxon>Eukaryota</taxon>
        <taxon>Metazoa</taxon>
        <taxon>Ecdysozoa</taxon>
        <taxon>Arthropoda</taxon>
        <taxon>Hexapoda</taxon>
        <taxon>Insecta</taxon>
        <taxon>Pterygota</taxon>
        <taxon>Neoptera</taxon>
        <taxon>Endopterygota</taxon>
        <taxon>Lepidoptera</taxon>
        <taxon>Glossata</taxon>
        <taxon>Ditrysia</taxon>
        <taxon>Noctuoidea</taxon>
        <taxon>Noctuidae</taxon>
        <taxon>Amphipyrinae</taxon>
        <taxon>Spodoptera</taxon>
    </lineage>
</organism>
<evidence type="ECO:0000256" key="1">
    <source>
        <dbReference type="ARBA" id="ARBA00022723"/>
    </source>
</evidence>
<dbReference type="GO" id="GO:0000981">
    <property type="term" value="F:DNA-binding transcription factor activity, RNA polymerase II-specific"/>
    <property type="evidence" value="ECO:0007669"/>
    <property type="project" value="TreeGrafter"/>
</dbReference>
<dbReference type="GO" id="GO:0008270">
    <property type="term" value="F:zinc ion binding"/>
    <property type="evidence" value="ECO:0007669"/>
    <property type="project" value="UniProtKB-UniRule"/>
</dbReference>
<dbReference type="Gene3D" id="3.30.160.60">
    <property type="entry name" value="Classic Zinc Finger"/>
    <property type="match status" value="5"/>
</dbReference>
<feature type="binding site" evidence="8">
    <location>
        <position position="146"/>
    </location>
    <ligand>
        <name>Zn(2+)</name>
        <dbReference type="ChEBI" id="CHEBI:29105"/>
    </ligand>
</feature>
<keyword evidence="2" id="KW-0677">Repeat</keyword>
<evidence type="ECO:0000256" key="4">
    <source>
        <dbReference type="ARBA" id="ARBA00022833"/>
    </source>
</evidence>
<keyword evidence="12" id="KW-1185">Reference proteome</keyword>
<keyword evidence="4 8" id="KW-0862">Zinc</keyword>
<feature type="domain" description="C2H2-type" evidence="9">
    <location>
        <begin position="345"/>
        <end position="367"/>
    </location>
</feature>
<feature type="domain" description="THAP-type" evidence="10">
    <location>
        <begin position="1"/>
        <end position="85"/>
    </location>
</feature>
<dbReference type="PROSITE" id="PS00028">
    <property type="entry name" value="ZINC_FINGER_C2H2_1"/>
    <property type="match status" value="8"/>
</dbReference>
<evidence type="ECO:0000313" key="12">
    <source>
        <dbReference type="Proteomes" id="UP000829999"/>
    </source>
</evidence>
<feature type="domain" description="C2H2-type" evidence="9">
    <location>
        <begin position="664"/>
        <end position="691"/>
    </location>
</feature>
<dbReference type="FunFam" id="3.30.160.60:FF:000303">
    <property type="entry name" value="Zinc finger protein 41"/>
    <property type="match status" value="1"/>
</dbReference>
<sequence length="736" mass="84249">MVCYCCVQGCGNNSNVKKKDPNSVISFHAFPSNQELKTKWLKAIGRPNWTPANHARICSAHFKYEQINYDGCRIRIKDDAVPVNLLPPNSNFEASNVEACRICLATDIELCSLQDPQLGACMETIAGVNQNAMCLEGLPQYVCYTCAPILMKCHKLIEKCMFSQTILLDIFVKNGQITKSLIEKQNKITNSDSVLATTEELSNYLVKCDDVNSAPFPTNSCDMYFKSENNTHIDSKSYTVLGTDCKVEIYGVDFCANYDLEEDRTSSVVSSPKVDVVEEVCILDEKLKSKKCTKNEVTAKRIKGLTLDETNMLKYFDIVQLSLPEQIEEWQKSVIRRTLNSQTEYQCKICYKTFASTHSYQHHIKYHDPSLGQDECPVCKLRFKSATLVAAHRKRAHSKKFFCKMCPKSFNNVNVAKKHSRWHSGYQYRCPCCAFTSMHESALSAHRRRAHGPVHVCVHCGRHYSTARGLNAHKNAAHKQDNDKEISKEHPCKQCDINFASEGARRVHLLTSSQHKKKPSLCDPTMDPILRNCCNKCGVECTSFKDLLVHMRAEHPHPRRTDQSWKGDNPYPLDCELCGEKICSRKKHWFHVRRRHPKHVDSYHPIITVICDTCGKGFQNSTKLRIHQLRHSTPKVRCAQCPRLFYDKYALNRHAQTHSEEKPHQCRICGRAFKLLSNLERHARVHTDVAPYECTICNKKFKYSSSVSLHVRTVHYKLPHPTRKKRNRSVKDNGDS</sequence>
<dbReference type="RefSeq" id="XP_050549815.1">
    <property type="nucleotide sequence ID" value="XM_050693858.1"/>
</dbReference>
<dbReference type="GO" id="GO:0005634">
    <property type="term" value="C:nucleus"/>
    <property type="evidence" value="ECO:0007669"/>
    <property type="project" value="InterPro"/>
</dbReference>
<feature type="domain" description="C2H2-type" evidence="9">
    <location>
        <begin position="636"/>
        <end position="663"/>
    </location>
</feature>
<dbReference type="SUPFAM" id="SSF57667">
    <property type="entry name" value="beta-beta-alpha zinc fingers"/>
    <property type="match status" value="3"/>
</dbReference>
<evidence type="ECO:0000313" key="13">
    <source>
        <dbReference type="RefSeq" id="XP_050549814.1"/>
    </source>
</evidence>
<dbReference type="SUPFAM" id="SSF57716">
    <property type="entry name" value="Glucocorticoid receptor-like (DNA-binding domain)"/>
    <property type="match status" value="1"/>
</dbReference>
<feature type="domain" description="C2H2-type" evidence="9">
    <location>
        <begin position="401"/>
        <end position="428"/>
    </location>
</feature>
<feature type="domain" description="C2H2-type" evidence="9">
    <location>
        <begin position="455"/>
        <end position="483"/>
    </location>
</feature>
<dbReference type="OrthoDB" id="10020990at2759"/>
<dbReference type="Pfam" id="PF00096">
    <property type="entry name" value="zf-C2H2"/>
    <property type="match status" value="3"/>
</dbReference>
<dbReference type="InterPro" id="IPR038441">
    <property type="entry name" value="THAP_Znf_sf"/>
</dbReference>